<evidence type="ECO:0000256" key="5">
    <source>
        <dbReference type="ARBA" id="ARBA00022977"/>
    </source>
</evidence>
<feature type="binding site" evidence="8">
    <location>
        <begin position="197"/>
        <end position="198"/>
    </location>
    <ligand>
        <name>1-deoxy-D-xylulose 5-phosphate</name>
        <dbReference type="ChEBI" id="CHEBI:57792"/>
    </ligand>
</feature>
<sequence length="273" mass="29309">MQDVFRIRDFEVRNRLFVGTGKYATYDLMRRALDASGCQVVTVAVRRERLVDKEGRSLLDCLDLDRYVILPNTAGCFTADDAVRVALLGRDLLEKNGNRGAGWVKLEVLGDKRTLLPDPVGTLEATRELVKEGFTVLAYTSDDPRSAVRIKEAGAASVMPAGSPIGSGQGVLNPLNLSLCLELLKEGDPHYPVIVDAGVGTASDVTVAMELGADGVLLNTGIAHAKDPVTMAHAMRHALEAGRLAYASGRIPKKRYATASSPFEGVISYIPGE</sequence>
<keyword evidence="4 8" id="KW-0808">Transferase</keyword>
<evidence type="ECO:0000256" key="3">
    <source>
        <dbReference type="ARBA" id="ARBA00011960"/>
    </source>
</evidence>
<dbReference type="EC" id="2.8.1.10" evidence="3 8"/>
<feature type="active site" description="Schiff-base intermediate with DXP" evidence="8">
    <location>
        <position position="105"/>
    </location>
</feature>
<reference evidence="10" key="1">
    <citation type="submission" date="2020-02" db="EMBL/GenBank/DDBJ databases">
        <authorList>
            <person name="Meier V. D."/>
        </authorList>
    </citation>
    <scope>NUCLEOTIDE SEQUENCE</scope>
    <source>
        <strain evidence="10">AVDCRST_MAG64</strain>
    </source>
</reference>
<protein>
    <recommendedName>
        <fullName evidence="3 8">Thiazole synthase</fullName>
        <ecNumber evidence="3 8">2.8.1.10</ecNumber>
    </recommendedName>
</protein>
<dbReference type="UniPathway" id="UPA00060"/>
<dbReference type="GO" id="GO:0009229">
    <property type="term" value="P:thiamine diphosphate biosynthetic process"/>
    <property type="evidence" value="ECO:0007669"/>
    <property type="project" value="UniProtKB-UniRule"/>
</dbReference>
<feature type="binding site" evidence="8">
    <location>
        <position position="166"/>
    </location>
    <ligand>
        <name>1-deoxy-D-xylulose 5-phosphate</name>
        <dbReference type="ChEBI" id="CHEBI:57792"/>
    </ligand>
</feature>
<comment type="catalytic activity">
    <reaction evidence="7 8">
        <text>[ThiS sulfur-carrier protein]-C-terminal-Gly-aminoethanethioate + 2-iminoacetate + 1-deoxy-D-xylulose 5-phosphate = [ThiS sulfur-carrier protein]-C-terminal Gly-Gly + 2-[(2R,5Z)-2-carboxy-4-methylthiazol-5(2H)-ylidene]ethyl phosphate + 2 H2O + H(+)</text>
        <dbReference type="Rhea" id="RHEA:26297"/>
        <dbReference type="Rhea" id="RHEA-COMP:12909"/>
        <dbReference type="Rhea" id="RHEA-COMP:19908"/>
        <dbReference type="ChEBI" id="CHEBI:15377"/>
        <dbReference type="ChEBI" id="CHEBI:15378"/>
        <dbReference type="ChEBI" id="CHEBI:57792"/>
        <dbReference type="ChEBI" id="CHEBI:62899"/>
        <dbReference type="ChEBI" id="CHEBI:77846"/>
        <dbReference type="ChEBI" id="CHEBI:90778"/>
        <dbReference type="ChEBI" id="CHEBI:232372"/>
        <dbReference type="EC" id="2.8.1.10"/>
    </reaction>
</comment>
<evidence type="ECO:0000256" key="2">
    <source>
        <dbReference type="ARBA" id="ARBA00004948"/>
    </source>
</evidence>
<dbReference type="HAMAP" id="MF_00443">
    <property type="entry name" value="ThiG"/>
    <property type="match status" value="1"/>
</dbReference>
<dbReference type="GO" id="GO:0005737">
    <property type="term" value="C:cytoplasm"/>
    <property type="evidence" value="ECO:0007669"/>
    <property type="project" value="UniProtKB-SubCell"/>
</dbReference>
<dbReference type="Pfam" id="PF05690">
    <property type="entry name" value="ThiG"/>
    <property type="match status" value="1"/>
</dbReference>
<keyword evidence="6 8" id="KW-0704">Schiff base</keyword>
<comment type="pathway">
    <text evidence="2 8">Cofactor biosynthesis; thiamine diphosphate biosynthesis.</text>
</comment>
<evidence type="ECO:0000256" key="7">
    <source>
        <dbReference type="ARBA" id="ARBA00049897"/>
    </source>
</evidence>
<name>A0A6J4PWS3_9BACT</name>
<comment type="function">
    <text evidence="1 8">Catalyzes the rearrangement of 1-deoxy-D-xylulose 5-phosphate (DXP) to produce the thiazole phosphate moiety of thiamine. Sulfur is provided by the thiocarboxylate moiety of the carrier protein ThiS. In vitro, sulfur can be provided by H(2)S.</text>
</comment>
<dbReference type="PANTHER" id="PTHR34266:SF2">
    <property type="entry name" value="THIAZOLE SYNTHASE"/>
    <property type="match status" value="1"/>
</dbReference>
<accession>A0A6J4PWS3</accession>
<dbReference type="InterPro" id="IPR008867">
    <property type="entry name" value="ThiG"/>
</dbReference>
<evidence type="ECO:0000259" key="9">
    <source>
        <dbReference type="Pfam" id="PF05690"/>
    </source>
</evidence>
<evidence type="ECO:0000313" key="10">
    <source>
        <dbReference type="EMBL" id="CAA9424182.1"/>
    </source>
</evidence>
<dbReference type="EMBL" id="CADCUQ010000705">
    <property type="protein sequence ID" value="CAA9424182.1"/>
    <property type="molecule type" value="Genomic_DNA"/>
</dbReference>
<dbReference type="InterPro" id="IPR033983">
    <property type="entry name" value="Thiazole_synthase_ThiG"/>
</dbReference>
<evidence type="ECO:0000256" key="6">
    <source>
        <dbReference type="ARBA" id="ARBA00023270"/>
    </source>
</evidence>
<proteinExistence type="inferred from homology"/>
<dbReference type="AlphaFoldDB" id="A0A6J4PWS3"/>
<feature type="domain" description="Thiazole synthase ThiG" evidence="9">
    <location>
        <begin position="7"/>
        <end position="262"/>
    </location>
</feature>
<keyword evidence="5 8" id="KW-0784">Thiamine biosynthesis</keyword>
<dbReference type="Gene3D" id="3.20.20.70">
    <property type="entry name" value="Aldolase class I"/>
    <property type="match status" value="1"/>
</dbReference>
<organism evidence="10">
    <name type="scientific">uncultured Phycisphaerae bacterium</name>
    <dbReference type="NCBI Taxonomy" id="904963"/>
    <lineage>
        <taxon>Bacteria</taxon>
        <taxon>Pseudomonadati</taxon>
        <taxon>Planctomycetota</taxon>
        <taxon>Phycisphaerae</taxon>
        <taxon>environmental samples</taxon>
    </lineage>
</organism>
<keyword evidence="8" id="KW-0963">Cytoplasm</keyword>
<dbReference type="CDD" id="cd04728">
    <property type="entry name" value="ThiG"/>
    <property type="match status" value="1"/>
</dbReference>
<dbReference type="SUPFAM" id="SSF110399">
    <property type="entry name" value="ThiG-like"/>
    <property type="match status" value="1"/>
</dbReference>
<gene>
    <name evidence="8" type="primary">thiG</name>
    <name evidence="10" type="ORF">AVDCRST_MAG64-3500</name>
</gene>
<comment type="similarity">
    <text evidence="8">Belongs to the ThiG family.</text>
</comment>
<dbReference type="GO" id="GO:1990107">
    <property type="term" value="F:thiazole synthase activity"/>
    <property type="evidence" value="ECO:0007669"/>
    <property type="project" value="UniProtKB-EC"/>
</dbReference>
<dbReference type="PANTHER" id="PTHR34266">
    <property type="entry name" value="THIAZOLE SYNTHASE"/>
    <property type="match status" value="1"/>
</dbReference>
<evidence type="ECO:0000256" key="4">
    <source>
        <dbReference type="ARBA" id="ARBA00022679"/>
    </source>
</evidence>
<dbReference type="InterPro" id="IPR013785">
    <property type="entry name" value="Aldolase_TIM"/>
</dbReference>
<comment type="subcellular location">
    <subcellularLocation>
        <location evidence="8">Cytoplasm</location>
    </subcellularLocation>
</comment>
<comment type="subunit">
    <text evidence="8">Homotetramer. Forms heterodimers with either ThiH or ThiS.</text>
</comment>
<feature type="binding site" evidence="8">
    <location>
        <begin position="219"/>
        <end position="220"/>
    </location>
    <ligand>
        <name>1-deoxy-D-xylulose 5-phosphate</name>
        <dbReference type="ChEBI" id="CHEBI:57792"/>
    </ligand>
</feature>
<evidence type="ECO:0000256" key="8">
    <source>
        <dbReference type="HAMAP-Rule" id="MF_00443"/>
    </source>
</evidence>
<evidence type="ECO:0000256" key="1">
    <source>
        <dbReference type="ARBA" id="ARBA00002834"/>
    </source>
</evidence>